<dbReference type="RefSeq" id="WP_277861423.1">
    <property type="nucleotide sequence ID" value="NZ_JARRAG010000002.1"/>
</dbReference>
<dbReference type="Pfam" id="PF07690">
    <property type="entry name" value="MFS_1"/>
    <property type="match status" value="1"/>
</dbReference>
<name>A0ABT6FCA0_9BACT</name>
<keyword evidence="3 6" id="KW-0812">Transmembrane</keyword>
<feature type="transmembrane region" description="Helical" evidence="6">
    <location>
        <begin position="267"/>
        <end position="288"/>
    </location>
</feature>
<dbReference type="Gene3D" id="1.20.1250.20">
    <property type="entry name" value="MFS general substrate transporter like domains"/>
    <property type="match status" value="2"/>
</dbReference>
<evidence type="ECO:0000256" key="6">
    <source>
        <dbReference type="SAM" id="Phobius"/>
    </source>
</evidence>
<feature type="transmembrane region" description="Helical" evidence="6">
    <location>
        <begin position="230"/>
        <end position="247"/>
    </location>
</feature>
<feature type="transmembrane region" description="Helical" evidence="6">
    <location>
        <begin position="87"/>
        <end position="106"/>
    </location>
</feature>
<reference evidence="8 9" key="1">
    <citation type="submission" date="2023-03" db="EMBL/GenBank/DDBJ databases">
        <title>Paludisphaera mucosa sp. nov. a novel planctomycete from northern fen.</title>
        <authorList>
            <person name="Ivanova A."/>
        </authorList>
    </citation>
    <scope>NUCLEOTIDE SEQUENCE [LARGE SCALE GENOMIC DNA]</scope>
    <source>
        <strain evidence="8 9">Pla2</strain>
    </source>
</reference>
<keyword evidence="4 6" id="KW-1133">Transmembrane helix</keyword>
<comment type="subcellular location">
    <subcellularLocation>
        <location evidence="1">Membrane</location>
        <topology evidence="1">Multi-pass membrane protein</topology>
    </subcellularLocation>
</comment>
<keyword evidence="5 6" id="KW-0472">Membrane</keyword>
<evidence type="ECO:0000256" key="3">
    <source>
        <dbReference type="ARBA" id="ARBA00022692"/>
    </source>
</evidence>
<gene>
    <name evidence="8" type="ORF">PZE19_14900</name>
</gene>
<feature type="transmembrane region" description="Helical" evidence="6">
    <location>
        <begin position="327"/>
        <end position="349"/>
    </location>
</feature>
<dbReference type="PANTHER" id="PTHR43791:SF36">
    <property type="entry name" value="TRANSPORTER, PUTATIVE (AFU_ORTHOLOGUE AFUA_6G08340)-RELATED"/>
    <property type="match status" value="1"/>
</dbReference>
<feature type="transmembrane region" description="Helical" evidence="6">
    <location>
        <begin position="395"/>
        <end position="414"/>
    </location>
</feature>
<dbReference type="InterPro" id="IPR011701">
    <property type="entry name" value="MFS"/>
</dbReference>
<feature type="transmembrane region" description="Helical" evidence="6">
    <location>
        <begin position="180"/>
        <end position="198"/>
    </location>
</feature>
<accession>A0ABT6FCA0</accession>
<protein>
    <submittedName>
        <fullName evidence="8">MFS transporter</fullName>
    </submittedName>
</protein>
<evidence type="ECO:0000256" key="1">
    <source>
        <dbReference type="ARBA" id="ARBA00004141"/>
    </source>
</evidence>
<dbReference type="PROSITE" id="PS50850">
    <property type="entry name" value="MFS"/>
    <property type="match status" value="1"/>
</dbReference>
<evidence type="ECO:0000313" key="9">
    <source>
        <dbReference type="Proteomes" id="UP001216907"/>
    </source>
</evidence>
<keyword evidence="9" id="KW-1185">Reference proteome</keyword>
<dbReference type="SUPFAM" id="SSF103473">
    <property type="entry name" value="MFS general substrate transporter"/>
    <property type="match status" value="1"/>
</dbReference>
<feature type="transmembrane region" description="Helical" evidence="6">
    <location>
        <begin position="63"/>
        <end position="80"/>
    </location>
</feature>
<dbReference type="PANTHER" id="PTHR43791">
    <property type="entry name" value="PERMEASE-RELATED"/>
    <property type="match status" value="1"/>
</dbReference>
<dbReference type="Proteomes" id="UP001216907">
    <property type="component" value="Unassembled WGS sequence"/>
</dbReference>
<evidence type="ECO:0000256" key="2">
    <source>
        <dbReference type="ARBA" id="ARBA00022448"/>
    </source>
</evidence>
<comment type="caution">
    <text evidence="8">The sequence shown here is derived from an EMBL/GenBank/DDBJ whole genome shotgun (WGS) entry which is preliminary data.</text>
</comment>
<evidence type="ECO:0000256" key="5">
    <source>
        <dbReference type="ARBA" id="ARBA00023136"/>
    </source>
</evidence>
<organism evidence="8 9">
    <name type="scientific">Paludisphaera mucosa</name>
    <dbReference type="NCBI Taxonomy" id="3030827"/>
    <lineage>
        <taxon>Bacteria</taxon>
        <taxon>Pseudomonadati</taxon>
        <taxon>Planctomycetota</taxon>
        <taxon>Planctomycetia</taxon>
        <taxon>Isosphaerales</taxon>
        <taxon>Isosphaeraceae</taxon>
        <taxon>Paludisphaera</taxon>
    </lineage>
</organism>
<evidence type="ECO:0000256" key="4">
    <source>
        <dbReference type="ARBA" id="ARBA00022989"/>
    </source>
</evidence>
<feature type="domain" description="Major facilitator superfamily (MFS) profile" evidence="7">
    <location>
        <begin position="22"/>
        <end position="416"/>
    </location>
</feature>
<proteinExistence type="predicted"/>
<keyword evidence="2" id="KW-0813">Transport</keyword>
<sequence length="419" mass="44768">MSTTDEATATSAPPIGWRTWAACGLMLLATALNYMDRQALAQQASEVQAELGLSNEHYGNLEFWFGIAFAVGGVATGFLVDALSLRWLYPAILLAWSAVGYLTGGARSYEELLMYRVLLGFFEAGQWPCALAASQRLLSRGNRALGNSILQSGASLGAIATPLIVLALNSGGLGGWRTPFRVIGALGAVWVVAWLVLIRPRDLEAPDRASAPGEAGDVAPSDRATAIRRIAVLIVVVIAINLCWQYFRAWMPKMLEKEHGYGKRDVQLFSSAYYLAAGVGCLAAGVLSRRLATGGRSVHGARMATFAACVALTGLSCLAAFAPASWLLLGLLLAIGFGSLGQFPTYYAFTQEISTRWMGRVTGVLSFTTWIVSGAMHKAIGQWIDRTGSYAEPTFLAGLVPVLALIALLAFWNAPRRAA</sequence>
<feature type="transmembrane region" description="Helical" evidence="6">
    <location>
        <begin position="300"/>
        <end position="321"/>
    </location>
</feature>
<evidence type="ECO:0000259" key="7">
    <source>
        <dbReference type="PROSITE" id="PS50850"/>
    </source>
</evidence>
<evidence type="ECO:0000313" key="8">
    <source>
        <dbReference type="EMBL" id="MDG3005074.1"/>
    </source>
</evidence>
<feature type="transmembrane region" description="Helical" evidence="6">
    <location>
        <begin position="145"/>
        <end position="168"/>
    </location>
</feature>
<dbReference type="InterPro" id="IPR020846">
    <property type="entry name" value="MFS_dom"/>
</dbReference>
<feature type="transmembrane region" description="Helical" evidence="6">
    <location>
        <begin position="361"/>
        <end position="380"/>
    </location>
</feature>
<dbReference type="InterPro" id="IPR036259">
    <property type="entry name" value="MFS_trans_sf"/>
</dbReference>
<dbReference type="EMBL" id="JARRAG010000002">
    <property type="protein sequence ID" value="MDG3005074.1"/>
    <property type="molecule type" value="Genomic_DNA"/>
</dbReference>